<feature type="compositionally biased region" description="Low complexity" evidence="1">
    <location>
        <begin position="197"/>
        <end position="207"/>
    </location>
</feature>
<protein>
    <submittedName>
        <fullName evidence="2">Uncharacterized protein</fullName>
    </submittedName>
</protein>
<dbReference type="InParanoid" id="A0A077ZS74"/>
<feature type="compositionally biased region" description="Polar residues" evidence="1">
    <location>
        <begin position="451"/>
        <end position="471"/>
    </location>
</feature>
<feature type="region of interest" description="Disordered" evidence="1">
    <location>
        <begin position="451"/>
        <end position="473"/>
    </location>
</feature>
<feature type="compositionally biased region" description="Low complexity" evidence="1">
    <location>
        <begin position="85"/>
        <end position="97"/>
    </location>
</feature>
<feature type="compositionally biased region" description="Low complexity" evidence="1">
    <location>
        <begin position="1116"/>
        <end position="1129"/>
    </location>
</feature>
<feature type="region of interest" description="Disordered" evidence="1">
    <location>
        <begin position="721"/>
        <end position="740"/>
    </location>
</feature>
<feature type="region of interest" description="Disordered" evidence="1">
    <location>
        <begin position="324"/>
        <end position="349"/>
    </location>
</feature>
<reference evidence="2 3" key="1">
    <citation type="submission" date="2014-06" db="EMBL/GenBank/DDBJ databases">
        <authorList>
            <person name="Swart Estienne"/>
        </authorList>
    </citation>
    <scope>NUCLEOTIDE SEQUENCE [LARGE SCALE GENOMIC DNA]</scope>
    <source>
        <strain evidence="2 3">130c</strain>
    </source>
</reference>
<feature type="region of interest" description="Disordered" evidence="1">
    <location>
        <begin position="1185"/>
        <end position="1329"/>
    </location>
</feature>
<name>A0A077ZS74_STYLE</name>
<accession>A0A077ZS74</accession>
<feature type="compositionally biased region" description="Polar residues" evidence="1">
    <location>
        <begin position="186"/>
        <end position="196"/>
    </location>
</feature>
<feature type="compositionally biased region" description="Low complexity" evidence="1">
    <location>
        <begin position="1246"/>
        <end position="1262"/>
    </location>
</feature>
<evidence type="ECO:0000256" key="1">
    <source>
        <dbReference type="SAM" id="MobiDB-lite"/>
    </source>
</evidence>
<feature type="region of interest" description="Disordered" evidence="1">
    <location>
        <begin position="66"/>
        <end position="118"/>
    </location>
</feature>
<feature type="region of interest" description="Disordered" evidence="1">
    <location>
        <begin position="248"/>
        <end position="274"/>
    </location>
</feature>
<feature type="compositionally biased region" description="Basic residues" evidence="1">
    <location>
        <begin position="331"/>
        <end position="340"/>
    </location>
</feature>
<feature type="compositionally biased region" description="Polar residues" evidence="1">
    <location>
        <begin position="98"/>
        <end position="114"/>
    </location>
</feature>
<feature type="compositionally biased region" description="Low complexity" evidence="1">
    <location>
        <begin position="1228"/>
        <end position="1237"/>
    </location>
</feature>
<dbReference type="EMBL" id="CCKQ01001124">
    <property type="protein sequence ID" value="CDW72225.1"/>
    <property type="molecule type" value="Genomic_DNA"/>
</dbReference>
<feature type="compositionally biased region" description="Polar residues" evidence="1">
    <location>
        <begin position="1270"/>
        <end position="1288"/>
    </location>
</feature>
<evidence type="ECO:0000313" key="3">
    <source>
        <dbReference type="Proteomes" id="UP000039865"/>
    </source>
</evidence>
<feature type="compositionally biased region" description="Polar residues" evidence="1">
    <location>
        <begin position="66"/>
        <end position="79"/>
    </location>
</feature>
<gene>
    <name evidence="2" type="primary">Contig15318.g16318</name>
    <name evidence="2" type="ORF">STYLEM_1182</name>
</gene>
<feature type="compositionally biased region" description="Low complexity" evidence="1">
    <location>
        <begin position="1200"/>
        <end position="1209"/>
    </location>
</feature>
<feature type="compositionally biased region" description="Polar residues" evidence="1">
    <location>
        <begin position="1318"/>
        <end position="1329"/>
    </location>
</feature>
<feature type="compositionally biased region" description="Polar residues" evidence="1">
    <location>
        <begin position="1185"/>
        <end position="1199"/>
    </location>
</feature>
<feature type="compositionally biased region" description="Basic residues" evidence="1">
    <location>
        <begin position="1290"/>
        <end position="1305"/>
    </location>
</feature>
<evidence type="ECO:0000313" key="2">
    <source>
        <dbReference type="EMBL" id="CDW72225.1"/>
    </source>
</evidence>
<organism evidence="2 3">
    <name type="scientific">Stylonychia lemnae</name>
    <name type="common">Ciliate</name>
    <dbReference type="NCBI Taxonomy" id="5949"/>
    <lineage>
        <taxon>Eukaryota</taxon>
        <taxon>Sar</taxon>
        <taxon>Alveolata</taxon>
        <taxon>Ciliophora</taxon>
        <taxon>Intramacronucleata</taxon>
        <taxon>Spirotrichea</taxon>
        <taxon>Stichotrichia</taxon>
        <taxon>Sporadotrichida</taxon>
        <taxon>Oxytrichidae</taxon>
        <taxon>Stylonychinae</taxon>
        <taxon>Stylonychia</taxon>
    </lineage>
</organism>
<dbReference type="Proteomes" id="UP000039865">
    <property type="component" value="Unassembled WGS sequence"/>
</dbReference>
<feature type="region of interest" description="Disordered" evidence="1">
    <location>
        <begin position="1116"/>
        <end position="1167"/>
    </location>
</feature>
<keyword evidence="3" id="KW-1185">Reference proteome</keyword>
<feature type="compositionally biased region" description="Basic and acidic residues" evidence="1">
    <location>
        <begin position="255"/>
        <end position="266"/>
    </location>
</feature>
<feature type="region of interest" description="Disordered" evidence="1">
    <location>
        <begin position="868"/>
        <end position="889"/>
    </location>
</feature>
<proteinExistence type="predicted"/>
<feature type="region of interest" description="Disordered" evidence="1">
    <location>
        <begin position="186"/>
        <end position="232"/>
    </location>
</feature>
<sequence length="1329" mass="149553">MSTTAKSSSKPLPKSKVQTQSLIMNVNQADQMLANANIISDAGGKNQIQMKSFLFQESSKYQDTSLNSYQTSQISQASRPKQDLNKNYQTNNRNQNQPANIKQGQKPNITNKSPSPGRIIPMKQIKIVHSPQPSVSNNNISNVSPLLYAKNNKNASPNLTHQPNNKAHLNISFGVQISHFENQDAASVNKSNSQFVTLSSQQSTQHQQLKEKAHQRRRSGYSSRQQSIYEAPQNLNVSKFEEADVLRQDEEEEECHISDENDEKPKSVAPLQTQDKKRISELDEDSNHRFLNQDTSKVNTTANNTPMLQKQTLEEQLRKSLTDFCENTKNNPKRTSRNSKSRNNQGPTMVNDMQTASVQIFQPADLLTELSNQQSLPSTGSIIHSHTPLINDGKSFFLNKVKTNTNKTVNLNANFATQSTTITQSNLNQLDRQTFLFNPTKSFTNQNYNSQMNQLNPAPSHRSNSNNSGTFDQEMKKHGLMNDLKKLDSFNQFIEKHSPQQTRQNSCSYIGDNFGGDGSCDSLRSPYIQQAKFKRAGSGDLVHNNNLTNSNFSLSNFQKLEDTQQDNSKNQTGFQFPFQRRARSNSPPKQVIVQNVIQQKLNECMSPSNKGVLGGNFNGSIIESQISVDQSCQSVIIQNIGKRAGPIKVQQNANFLFGTNNQNNNNNSLGQNDWDFNNFVSGNNNQAALNSLLQSPKYHQLAQAVQMYLNGDYQKILVQEQKDGNESSDELADTSCDPDQMMKHSQDVDEWLLGGASDNSNTFLKSNSQHRLMDQDNEDSIIMKKIEENRIKQQQSNVEKTYIIDDIDEVAPQEQQQLDKYQQQKAYIQDFKDRRVTTVVEQQTWEDMEDDYDESNEQNILKQYEQMRNSSSGDKTLKSFEGSTNNSPDIQIQSSEFKLGSLGVINECQENVIDENEELIKTSDLANYGGNQLESQRSMTNGKMSLSNSQLTSDSCKVRDDDEASCFDDWMYKTFDNSKAFNKVLKSSASSSKLSSTLQQPLQSQVKGSLQQLNNNSRNVQSQMNQHKSQQTLQSSSCQQITTISKVEAPKELIINNNSSKKAGQTFVSRQKQDIPATTSALKNITTKQEQDKNKIQLPRQSPREVKIDLVILQSDQGSAQSKKQQQPAKNDKKPPTSTTSLSGHQPIKRSPTIKNNKENKTGQNPLLYSSVSQNLATKMEIIQQPKQSQPNKFMSKNKQSQSQSCSQQQHDKRTSSQINKKQSEPLPSSQHQSKPQQPHPKQPSPKKTLSSQQLHQQQPPQVLSDKLFSPTQQNQSASNGLATNSLAGSHKRQTSGSGHRHRRTQSTAFDPNFLDQIRNSEFDPSQML</sequence>
<feature type="region of interest" description="Disordered" evidence="1">
    <location>
        <begin position="1082"/>
        <end position="1103"/>
    </location>
</feature>